<dbReference type="EMBL" id="JALPRF010000009">
    <property type="protein sequence ID" value="MCK8495557.1"/>
    <property type="molecule type" value="Genomic_DNA"/>
</dbReference>
<dbReference type="InterPro" id="IPR013610">
    <property type="entry name" value="ArdC_N"/>
</dbReference>
<evidence type="ECO:0000259" key="1">
    <source>
        <dbReference type="Pfam" id="PF08401"/>
    </source>
</evidence>
<feature type="domain" description="N-terminal" evidence="1">
    <location>
        <begin position="14"/>
        <end position="133"/>
    </location>
</feature>
<dbReference type="Proteomes" id="UP001202180">
    <property type="component" value="Unassembled WGS sequence"/>
</dbReference>
<dbReference type="InterPro" id="IPR041459">
    <property type="entry name" value="MPTase-PolyVal"/>
</dbReference>
<comment type="caution">
    <text evidence="3">The sequence shown here is derived from an EMBL/GenBank/DDBJ whole genome shotgun (WGS) entry which is preliminary data.</text>
</comment>
<protein>
    <submittedName>
        <fullName evidence="3">Zincin-like metallopeptidase domain-containing protein</fullName>
    </submittedName>
</protein>
<proteinExistence type="predicted"/>
<organism evidence="3 4">
    <name type="scientific">Spirosoma liriopis</name>
    <dbReference type="NCBI Taxonomy" id="2937440"/>
    <lineage>
        <taxon>Bacteria</taxon>
        <taxon>Pseudomonadati</taxon>
        <taxon>Bacteroidota</taxon>
        <taxon>Cytophagia</taxon>
        <taxon>Cytophagales</taxon>
        <taxon>Cytophagaceae</taxon>
        <taxon>Spirosoma</taxon>
    </lineage>
</organism>
<keyword evidence="4" id="KW-1185">Reference proteome</keyword>
<reference evidence="3 4" key="1">
    <citation type="submission" date="2022-04" db="EMBL/GenBank/DDBJ databases">
        <title>Spirosoma sp. strain RP8 genome sequencing and assembly.</title>
        <authorList>
            <person name="Jung Y."/>
        </authorList>
    </citation>
    <scope>NUCLEOTIDE SEQUENCE [LARGE SCALE GENOMIC DNA]</scope>
    <source>
        <strain evidence="3 4">RP8</strain>
    </source>
</reference>
<dbReference type="Pfam" id="PF18818">
    <property type="entry name" value="MPTase-PolyVal"/>
    <property type="match status" value="1"/>
</dbReference>
<accession>A0ABT0HTN4</accession>
<evidence type="ECO:0000313" key="4">
    <source>
        <dbReference type="Proteomes" id="UP001202180"/>
    </source>
</evidence>
<dbReference type="RefSeq" id="WP_232563743.1">
    <property type="nucleotide sequence ID" value="NZ_JALPRF010000009.1"/>
</dbReference>
<feature type="domain" description="Polyvalent protein metallopeptidase" evidence="2">
    <location>
        <begin position="177"/>
        <end position="295"/>
    </location>
</feature>
<dbReference type="InterPro" id="IPR017113">
    <property type="entry name" value="Antirestriction_ArdC"/>
</dbReference>
<evidence type="ECO:0000313" key="3">
    <source>
        <dbReference type="EMBL" id="MCK8495557.1"/>
    </source>
</evidence>
<dbReference type="Pfam" id="PF08401">
    <property type="entry name" value="ArdcN"/>
    <property type="match status" value="1"/>
</dbReference>
<evidence type="ECO:0000259" key="2">
    <source>
        <dbReference type="Pfam" id="PF18818"/>
    </source>
</evidence>
<dbReference type="PIRSF" id="PIRSF037112">
    <property type="entry name" value="Antirestriction_ArdC"/>
    <property type="match status" value="1"/>
</dbReference>
<gene>
    <name evidence="3" type="ORF">M0L20_27070</name>
</gene>
<sequence>MQNAKASAQRGSVDLYARVTDLIVDELEKGRIPWRKRWGILKGGQVEVAQNYISKRPYTGINSVLLGCASYERPYFLTFKQATELGGNIRKGARGNLVVFWSVLEKEKEVTNSKGETKTKKVGVPLLKHYFVFNVADVEGVTIDLPELKTPDALDEVYSYNACDAVHAGYSNAPEIVHVDPARAYYSPLLDIVNMPRPTAFDCLEAYYCVLFHELIHSTGHRDRLNREELVHSDGFGGELYAKEELTAEIGACYLASSCGLNLTDHRLLTNAAAYLQNWLLALKGDKTLIFRASGQAQKAVNYVLNNVTEEVEPDTVEA</sequence>
<name>A0ABT0HTN4_9BACT</name>